<dbReference type="GO" id="GO:0004407">
    <property type="term" value="F:histone deacetylase activity"/>
    <property type="evidence" value="ECO:0007669"/>
    <property type="project" value="TreeGrafter"/>
</dbReference>
<evidence type="ECO:0000313" key="4">
    <source>
        <dbReference type="Proteomes" id="UP000321201"/>
    </source>
</evidence>
<dbReference type="InParanoid" id="A0A5C7EJQ4"/>
<accession>A0A5C7EJQ4</accession>
<dbReference type="OrthoDB" id="9808367at2"/>
<dbReference type="InterPro" id="IPR037138">
    <property type="entry name" value="His_deacetylse_dom_sf"/>
</dbReference>
<dbReference type="PANTHER" id="PTHR10625">
    <property type="entry name" value="HISTONE DEACETYLASE HDAC1-RELATED"/>
    <property type="match status" value="1"/>
</dbReference>
<dbReference type="GO" id="GO:0040029">
    <property type="term" value="P:epigenetic regulation of gene expression"/>
    <property type="evidence" value="ECO:0007669"/>
    <property type="project" value="TreeGrafter"/>
</dbReference>
<feature type="domain" description="Histone deacetylase" evidence="2">
    <location>
        <begin position="20"/>
        <end position="304"/>
    </location>
</feature>
<proteinExistence type="inferred from homology"/>
<gene>
    <name evidence="3" type="ORF">FR698_08875</name>
</gene>
<protein>
    <submittedName>
        <fullName evidence="3">Histone deacetylase family protein</fullName>
    </submittedName>
</protein>
<dbReference type="EMBL" id="VPFL01000011">
    <property type="protein sequence ID" value="TXF11677.1"/>
    <property type="molecule type" value="Genomic_DNA"/>
</dbReference>
<dbReference type="InterPro" id="IPR023696">
    <property type="entry name" value="Ureohydrolase_dom_sf"/>
</dbReference>
<name>A0A5C7EJQ4_9PROT</name>
<dbReference type="Proteomes" id="UP000321201">
    <property type="component" value="Unassembled WGS sequence"/>
</dbReference>
<dbReference type="CDD" id="cd11599">
    <property type="entry name" value="HDAC_classII_2"/>
    <property type="match status" value="1"/>
</dbReference>
<dbReference type="SUPFAM" id="SSF52768">
    <property type="entry name" value="Arginase/deacetylase"/>
    <property type="match status" value="1"/>
</dbReference>
<dbReference type="InterPro" id="IPR023801">
    <property type="entry name" value="His_deacetylse_dom"/>
</dbReference>
<sequence length="307" mass="33961">MSTVFITHPDCALHDMGSYHPECPARIRAIEDQLIASGLMNHLMHEEAPLATRERLERVHAPEYIDALEAAVPEGGLVHLDPDTAMNRHSLKAALHAAGAVILATDLVVGKKAKTAFCNVRPPGHHAERARAMGFCFFNNVAVGAAHALEHHGLERVAIVDFDVHHGNGTEEIFRHDPRVMMVSTFQHPFYPYSGIEGRSERMVNVPLPAYSNGARFRAAVTEHWLPALQRFQPQMVFISAGFDAHQDDDMACLMLVESDYAWVTERIKEIADQYAEGRIVSVLEGGYDLHALGRCAAAHIKVLAEL</sequence>
<evidence type="ECO:0000256" key="1">
    <source>
        <dbReference type="ARBA" id="ARBA00005947"/>
    </source>
</evidence>
<dbReference type="Gene3D" id="3.40.800.20">
    <property type="entry name" value="Histone deacetylase domain"/>
    <property type="match status" value="1"/>
</dbReference>
<comment type="similarity">
    <text evidence="1">Belongs to the histone deacetylase family.</text>
</comment>
<comment type="caution">
    <text evidence="3">The sequence shown here is derived from an EMBL/GenBank/DDBJ whole genome shotgun (WGS) entry which is preliminary data.</text>
</comment>
<dbReference type="Pfam" id="PF00850">
    <property type="entry name" value="Hist_deacetyl"/>
    <property type="match status" value="1"/>
</dbReference>
<evidence type="ECO:0000313" key="3">
    <source>
        <dbReference type="EMBL" id="TXF11677.1"/>
    </source>
</evidence>
<reference evidence="3 4" key="1">
    <citation type="submission" date="2019-08" db="EMBL/GenBank/DDBJ databases">
        <title>Pelomicrobium methylotrophicum gen. nov., sp. nov. a moderately thermophilic, facultatively anaerobic, lithoautotrophic and methylotrophic bacterium isolated from a terrestrial mud volcano.</title>
        <authorList>
            <person name="Slobodkina G.B."/>
            <person name="Merkel A.Y."/>
            <person name="Slobodkin A.I."/>
        </authorList>
    </citation>
    <scope>NUCLEOTIDE SEQUENCE [LARGE SCALE GENOMIC DNA]</scope>
    <source>
        <strain evidence="3 4">SM250</strain>
    </source>
</reference>
<dbReference type="InterPro" id="IPR000286">
    <property type="entry name" value="HDACs"/>
</dbReference>
<dbReference type="RefSeq" id="WP_147799848.1">
    <property type="nucleotide sequence ID" value="NZ_VPFL01000011.1"/>
</dbReference>
<dbReference type="AlphaFoldDB" id="A0A5C7EJQ4"/>
<dbReference type="PANTHER" id="PTHR10625:SF10">
    <property type="entry name" value="HISTONE DEACETYLASE HDAC1"/>
    <property type="match status" value="1"/>
</dbReference>
<keyword evidence="4" id="KW-1185">Reference proteome</keyword>
<evidence type="ECO:0000259" key="2">
    <source>
        <dbReference type="Pfam" id="PF00850"/>
    </source>
</evidence>
<dbReference type="PRINTS" id="PR01270">
    <property type="entry name" value="HDASUPER"/>
</dbReference>
<organism evidence="3 4">
    <name type="scientific">Pelomicrobium methylotrophicum</name>
    <dbReference type="NCBI Taxonomy" id="2602750"/>
    <lineage>
        <taxon>Bacteria</taxon>
        <taxon>Pseudomonadati</taxon>
        <taxon>Pseudomonadota</taxon>
        <taxon>Hydrogenophilia</taxon>
        <taxon>Hydrogenophilia incertae sedis</taxon>
        <taxon>Pelomicrobium</taxon>
    </lineage>
</organism>